<accession>A0ABY7QYY8</accession>
<gene>
    <name evidence="1" type="ORF">O6R08_01235</name>
</gene>
<evidence type="ECO:0000313" key="1">
    <source>
        <dbReference type="EMBL" id="WCC80206.1"/>
    </source>
</evidence>
<reference evidence="1 2" key="1">
    <citation type="submission" date="2023-01" db="EMBL/GenBank/DDBJ databases">
        <authorList>
            <person name="Lee S.H."/>
            <person name="Jung H.S."/>
            <person name="Yun J.U."/>
        </authorList>
    </citation>
    <scope>NUCLEOTIDE SEQUENCE [LARGE SCALE GENOMIC DNA]</scope>
    <source>
        <strain evidence="1 2">CBA3108</strain>
    </source>
</reference>
<organism evidence="1 2">
    <name type="scientific">Cutibacterium equinum</name>
    <dbReference type="NCBI Taxonomy" id="3016342"/>
    <lineage>
        <taxon>Bacteria</taxon>
        <taxon>Bacillati</taxon>
        <taxon>Actinomycetota</taxon>
        <taxon>Actinomycetes</taxon>
        <taxon>Propionibacteriales</taxon>
        <taxon>Propionibacteriaceae</taxon>
        <taxon>Cutibacterium</taxon>
    </lineage>
</organism>
<sequence>MKVADIHLRRGDEIVVDGCGNGGQARPVGVRTPEIKPNHLVFSARFCCRKFLWKLSASSM</sequence>
<reference evidence="1 2" key="2">
    <citation type="submission" date="2023-06" db="EMBL/GenBank/DDBJ databases">
        <title>The Gram-positive Non-spore-bearing Anaerobic Bacilli of Human Feces.</title>
        <authorList>
            <person name="Eggerth A.H."/>
        </authorList>
    </citation>
    <scope>NUCLEOTIDE SEQUENCE [LARGE SCALE GENOMIC DNA]</scope>
    <source>
        <strain evidence="1 2">CBA3108</strain>
    </source>
</reference>
<name>A0ABY7QYY8_9ACTN</name>
<protein>
    <submittedName>
        <fullName evidence="1">Uncharacterized protein</fullName>
    </submittedName>
</protein>
<dbReference type="EMBL" id="CP115668">
    <property type="protein sequence ID" value="WCC80206.1"/>
    <property type="molecule type" value="Genomic_DNA"/>
</dbReference>
<dbReference type="RefSeq" id="WP_271418388.1">
    <property type="nucleotide sequence ID" value="NZ_CP115668.1"/>
</dbReference>
<proteinExistence type="predicted"/>
<keyword evidence="2" id="KW-1185">Reference proteome</keyword>
<evidence type="ECO:0000313" key="2">
    <source>
        <dbReference type="Proteomes" id="UP001212097"/>
    </source>
</evidence>
<dbReference type="Proteomes" id="UP001212097">
    <property type="component" value="Chromosome"/>
</dbReference>